<keyword evidence="1" id="KW-0732">Signal</keyword>
<accession>A0AAJ6NMI8</accession>
<protein>
    <submittedName>
        <fullName evidence="2">PEP-CTERM sorting domain-containing protein</fullName>
    </submittedName>
</protein>
<gene>
    <name evidence="2" type="ORF">QI031_15090</name>
</gene>
<reference evidence="2 3" key="1">
    <citation type="journal article" date="2023" name="Limnol Oceanogr Lett">
        <title>Environmental adaptations by the intertidal Antarctic cyanobacterium Halotia branconii CENA392 as revealed using long-read genome sequencing.</title>
        <authorList>
            <person name="Dextro R.B."/>
            <person name="Delbaje E."/>
            <person name="Freitas P.N.N."/>
            <person name="Geraldes V."/>
            <person name="Pinto E."/>
            <person name="Long P.F."/>
            <person name="Fiore M.F."/>
        </authorList>
    </citation>
    <scope>NUCLEOTIDE SEQUENCE [LARGE SCALE GENOMIC DNA]</scope>
    <source>
        <strain evidence="2 3">CENA392</strain>
    </source>
</reference>
<dbReference type="RefSeq" id="WP_281480499.1">
    <property type="nucleotide sequence ID" value="NZ_CP124543.1"/>
</dbReference>
<feature type="chain" id="PRO_5042595270" evidence="1">
    <location>
        <begin position="29"/>
        <end position="182"/>
    </location>
</feature>
<sequence length="182" mass="19718">MKLAQKLCIATAAVAINLSILKSASVHAVTLNFEWTGNAGYSAKGSFNYDETQGYSIVDESKLRSLTIDFFDPSNKLLNSFAPITNGSIAYDFLDFSYDTATKSLFGFFDVGKDDGQSTDYYLFETVGLNLSLRNPIQGTIDQNNGLITVSDTTPVPEPLTIGGTVVAIGIGYVMKRKKAKI</sequence>
<evidence type="ECO:0000313" key="3">
    <source>
        <dbReference type="Proteomes" id="UP001223520"/>
    </source>
</evidence>
<name>A0AAJ6NMI8_9CYAN</name>
<dbReference type="NCBIfam" id="TIGR04155">
    <property type="entry name" value="cyano_PEP"/>
    <property type="match status" value="1"/>
</dbReference>
<dbReference type="InterPro" id="IPR013424">
    <property type="entry name" value="Ice-binding_C"/>
</dbReference>
<feature type="signal peptide" evidence="1">
    <location>
        <begin position="1"/>
        <end position="28"/>
    </location>
</feature>
<evidence type="ECO:0000256" key="1">
    <source>
        <dbReference type="SAM" id="SignalP"/>
    </source>
</evidence>
<keyword evidence="3" id="KW-1185">Reference proteome</keyword>
<dbReference type="NCBIfam" id="TIGR02595">
    <property type="entry name" value="PEP_CTERM"/>
    <property type="match status" value="1"/>
</dbReference>
<dbReference type="EMBL" id="CP124543">
    <property type="protein sequence ID" value="WGV23167.1"/>
    <property type="molecule type" value="Genomic_DNA"/>
</dbReference>
<dbReference type="InterPro" id="IPR026374">
    <property type="entry name" value="Cyano_PEP"/>
</dbReference>
<dbReference type="Proteomes" id="UP001223520">
    <property type="component" value="Chromosome"/>
</dbReference>
<dbReference type="KEGG" id="hbq:QI031_15090"/>
<proteinExistence type="predicted"/>
<organism evidence="2 3">
    <name type="scientific">Halotia branconii CENA392</name>
    <dbReference type="NCBI Taxonomy" id="1539056"/>
    <lineage>
        <taxon>Bacteria</taxon>
        <taxon>Bacillati</taxon>
        <taxon>Cyanobacteriota</taxon>
        <taxon>Cyanophyceae</taxon>
        <taxon>Nostocales</taxon>
        <taxon>Nodulariaceae</taxon>
        <taxon>Halotia</taxon>
    </lineage>
</organism>
<dbReference type="AlphaFoldDB" id="A0AAJ6NMI8"/>
<evidence type="ECO:0000313" key="2">
    <source>
        <dbReference type="EMBL" id="WGV23167.1"/>
    </source>
</evidence>